<dbReference type="Pfam" id="PF00610">
    <property type="entry name" value="DEP"/>
    <property type="match status" value="1"/>
</dbReference>
<feature type="compositionally biased region" description="Polar residues" evidence="1">
    <location>
        <begin position="617"/>
        <end position="626"/>
    </location>
</feature>
<dbReference type="AlphaFoldDB" id="A0ABD0LWS7"/>
<sequence>METQSKPGESTDVGIGPYKATKLWNDVISAFRQGVPRGKHRRYMRTAENCFVGSAAVDWLIEYLKKHASFGRDVTRQQTTQLLNKFYKAGIFEEIHVSRRGRNKNDFSDSNRLYRLLPASPSKGTRTPLAVRSLASSNIPADSVAPATDKLFSLKRIKHKSGDKSRSSNDSKLFEEGTCQEEKKGEAKPGKLAIDNLPQCHLVGRILTFSEISEVWKTAALSRLKKVLGRSSLEDILQGYTVNGGNVRHNCIFLNKSGIVTNIAPEDHLPHWVLSAMKCLARWPEKVEGDLPSYPGFEKDVFGVVRDYFLGLPEPLISHDLYDVVTNVYVQACNQLPRHSSPYAHGGRDRTRLGNSLWSATSLENVILNLTRKYCMTDSRNDLCGLTDSRPDLFHTMDTRSEWSRSNADLAHMTNSGMDMRGMTFSESEFCHASKSHSNLYSMDAHREQSHPDVFRMVESCGDLRLHGGQSVGDLHVVPERLGVSSVSAFPSSLSRSSGLGLSDLEGRKRFSSTPELQVAHYETAFGPENQTVTRVYYCNGVATDYQHGTSQESESFAPVETHFDVEPDTSKPQYSAGHISFERVSNKSGNLSASCEHSRSAIERSRSLSRLAPETSKVSNTSSGGQEPAEGAEDHQQNENASPVWLTLPRSTMQRRNRAERYNTLGGAEFVFGVDAENRKLEDVGRHLSASTPYLPSADEPDGPGLRHRGATATTIPQSGLCEERATRALQVVFLFVSPASRRKLHFLLKLLSKMAANPFLTLDPSQSTRSLVLGTFQRAVLQSGENAELDEVLVLQLMSFLMDHHMDILAVPIDMKEAVEDRLKALEKPQIVYTPRDTETLRFCQPMSVQQYEATTQDHSHKALADLLDNIVRDQNMREKDRHRRLKQFQKTYPQIYKKRFPSADSDPLQRDARPPIKPPLLAKPLMKLRGLRV</sequence>
<name>A0ABD0LWS7_9CAEN</name>
<keyword evidence="4" id="KW-1185">Reference proteome</keyword>
<gene>
    <name evidence="3" type="ORF">BaRGS_00004791</name>
</gene>
<organism evidence="3 4">
    <name type="scientific">Batillaria attramentaria</name>
    <dbReference type="NCBI Taxonomy" id="370345"/>
    <lineage>
        <taxon>Eukaryota</taxon>
        <taxon>Metazoa</taxon>
        <taxon>Spiralia</taxon>
        <taxon>Lophotrochozoa</taxon>
        <taxon>Mollusca</taxon>
        <taxon>Gastropoda</taxon>
        <taxon>Caenogastropoda</taxon>
        <taxon>Sorbeoconcha</taxon>
        <taxon>Cerithioidea</taxon>
        <taxon>Batillariidae</taxon>
        <taxon>Batillaria</taxon>
    </lineage>
</organism>
<accession>A0ABD0LWS7</accession>
<evidence type="ECO:0000313" key="3">
    <source>
        <dbReference type="EMBL" id="KAK7504059.1"/>
    </source>
</evidence>
<feature type="region of interest" description="Disordered" evidence="1">
    <location>
        <begin position="588"/>
        <end position="653"/>
    </location>
</feature>
<proteinExistence type="predicted"/>
<dbReference type="InterPro" id="IPR036388">
    <property type="entry name" value="WH-like_DNA-bd_sf"/>
</dbReference>
<protein>
    <recommendedName>
        <fullName evidence="2">DEP domain-containing protein</fullName>
    </recommendedName>
</protein>
<evidence type="ECO:0000313" key="4">
    <source>
        <dbReference type="Proteomes" id="UP001519460"/>
    </source>
</evidence>
<dbReference type="PROSITE" id="PS50186">
    <property type="entry name" value="DEP"/>
    <property type="match status" value="1"/>
</dbReference>
<feature type="region of interest" description="Disordered" evidence="1">
    <location>
        <begin position="161"/>
        <end position="187"/>
    </location>
</feature>
<dbReference type="InterPro" id="IPR036390">
    <property type="entry name" value="WH_DNA-bd_sf"/>
</dbReference>
<dbReference type="PANTHER" id="PTHR16206">
    <property type="entry name" value="DEP DOMAIN-CONTAINING"/>
    <property type="match status" value="1"/>
</dbReference>
<evidence type="ECO:0000259" key="2">
    <source>
        <dbReference type="PROSITE" id="PS50186"/>
    </source>
</evidence>
<feature type="domain" description="DEP" evidence="2">
    <location>
        <begin position="31"/>
        <end position="118"/>
    </location>
</feature>
<dbReference type="EMBL" id="JACVVK020000017">
    <property type="protein sequence ID" value="KAK7504059.1"/>
    <property type="molecule type" value="Genomic_DNA"/>
</dbReference>
<comment type="caution">
    <text evidence="3">The sequence shown here is derived from an EMBL/GenBank/DDBJ whole genome shotgun (WGS) entry which is preliminary data.</text>
</comment>
<feature type="compositionally biased region" description="Basic and acidic residues" evidence="1">
    <location>
        <begin position="597"/>
        <end position="607"/>
    </location>
</feature>
<dbReference type="SUPFAM" id="SSF48350">
    <property type="entry name" value="GTPase activation domain, GAP"/>
    <property type="match status" value="1"/>
</dbReference>
<evidence type="ECO:0000256" key="1">
    <source>
        <dbReference type="SAM" id="MobiDB-lite"/>
    </source>
</evidence>
<feature type="region of interest" description="Disordered" evidence="1">
    <location>
        <begin position="903"/>
        <end position="922"/>
    </location>
</feature>
<dbReference type="SUPFAM" id="SSF46785">
    <property type="entry name" value="Winged helix' DNA-binding domain"/>
    <property type="match status" value="1"/>
</dbReference>
<dbReference type="InterPro" id="IPR000591">
    <property type="entry name" value="DEP_dom"/>
</dbReference>
<dbReference type="PANTHER" id="PTHR16206:SF4">
    <property type="entry name" value="PROTEIN LET-99"/>
    <property type="match status" value="1"/>
</dbReference>
<dbReference type="Proteomes" id="UP001519460">
    <property type="component" value="Unassembled WGS sequence"/>
</dbReference>
<dbReference type="Gene3D" id="1.10.10.10">
    <property type="entry name" value="Winged helix-like DNA-binding domain superfamily/Winged helix DNA-binding domain"/>
    <property type="match status" value="1"/>
</dbReference>
<dbReference type="InterPro" id="IPR008936">
    <property type="entry name" value="Rho_GTPase_activation_prot"/>
</dbReference>
<dbReference type="SMART" id="SM00049">
    <property type="entry name" value="DEP"/>
    <property type="match status" value="1"/>
</dbReference>
<reference evidence="3 4" key="1">
    <citation type="journal article" date="2023" name="Sci. Data">
        <title>Genome assembly of the Korean intertidal mud-creeper Batillaria attramentaria.</title>
        <authorList>
            <person name="Patra A.K."/>
            <person name="Ho P.T."/>
            <person name="Jun S."/>
            <person name="Lee S.J."/>
            <person name="Kim Y."/>
            <person name="Won Y.J."/>
        </authorList>
    </citation>
    <scope>NUCLEOTIDE SEQUENCE [LARGE SCALE GENOMIC DNA]</scope>
    <source>
        <strain evidence="3">Wonlab-2016</strain>
    </source>
</reference>